<proteinExistence type="predicted"/>
<reference evidence="2" key="2">
    <citation type="journal article" date="2023" name="BMC Genomics">
        <title>Pest status, molecular evolution, and epigenetic factors derived from the genome assembly of Frankliniella fusca, a thysanopteran phytovirus vector.</title>
        <authorList>
            <person name="Catto M.A."/>
            <person name="Labadie P.E."/>
            <person name="Jacobson A.L."/>
            <person name="Kennedy G.G."/>
            <person name="Srinivasan R."/>
            <person name="Hunt B.G."/>
        </authorList>
    </citation>
    <scope>NUCLEOTIDE SEQUENCE</scope>
    <source>
        <strain evidence="2">PL_HMW_Pooled</strain>
    </source>
</reference>
<evidence type="ECO:0000256" key="1">
    <source>
        <dbReference type="SAM" id="MobiDB-lite"/>
    </source>
</evidence>
<feature type="non-terminal residue" evidence="2">
    <location>
        <position position="1"/>
    </location>
</feature>
<protein>
    <submittedName>
        <fullName evidence="2">3-dehydroquinate synthase</fullName>
    </submittedName>
</protein>
<evidence type="ECO:0000313" key="2">
    <source>
        <dbReference type="EMBL" id="KAK3924496.1"/>
    </source>
</evidence>
<keyword evidence="3" id="KW-1185">Reference proteome</keyword>
<reference evidence="2" key="1">
    <citation type="submission" date="2021-07" db="EMBL/GenBank/DDBJ databases">
        <authorList>
            <person name="Catto M.A."/>
            <person name="Jacobson A."/>
            <person name="Kennedy G."/>
            <person name="Labadie P."/>
            <person name="Hunt B.G."/>
            <person name="Srinivasan R."/>
        </authorList>
    </citation>
    <scope>NUCLEOTIDE SEQUENCE</scope>
    <source>
        <strain evidence="2">PL_HMW_Pooled</strain>
        <tissue evidence="2">Head</tissue>
    </source>
</reference>
<organism evidence="2 3">
    <name type="scientific">Frankliniella fusca</name>
    <dbReference type="NCBI Taxonomy" id="407009"/>
    <lineage>
        <taxon>Eukaryota</taxon>
        <taxon>Metazoa</taxon>
        <taxon>Ecdysozoa</taxon>
        <taxon>Arthropoda</taxon>
        <taxon>Hexapoda</taxon>
        <taxon>Insecta</taxon>
        <taxon>Pterygota</taxon>
        <taxon>Neoptera</taxon>
        <taxon>Paraneoptera</taxon>
        <taxon>Thysanoptera</taxon>
        <taxon>Terebrantia</taxon>
        <taxon>Thripoidea</taxon>
        <taxon>Thripidae</taxon>
        <taxon>Frankliniella</taxon>
    </lineage>
</organism>
<accession>A0AAE1HPM3</accession>
<dbReference type="EMBL" id="JAHWGI010001189">
    <property type="protein sequence ID" value="KAK3924496.1"/>
    <property type="molecule type" value="Genomic_DNA"/>
</dbReference>
<gene>
    <name evidence="2" type="ORF">KUF71_002575</name>
</gene>
<dbReference type="Proteomes" id="UP001219518">
    <property type="component" value="Unassembled WGS sequence"/>
</dbReference>
<dbReference type="AlphaFoldDB" id="A0AAE1HPM3"/>
<comment type="caution">
    <text evidence="2">The sequence shown here is derived from an EMBL/GenBank/DDBJ whole genome shotgun (WGS) entry which is preliminary data.</text>
</comment>
<name>A0AAE1HPM3_9NEOP</name>
<dbReference type="PANTHER" id="PTHR47018">
    <property type="entry name" value="CXC DOMAIN-CONTAINING PROTEIN-RELATED"/>
    <property type="match status" value="1"/>
</dbReference>
<dbReference type="PANTHER" id="PTHR47018:SF4">
    <property type="match status" value="1"/>
</dbReference>
<sequence>MASPTKKRVRLVSAEVLADRPESENIAPIDWSRCCLCQRAVQSLGALKCPAANLSKDTRLAGYKQMAEMLAAFNNIGRLPASVPFAALAEGGKTVQETLINRSAKWHKGCELKVNRKELSRVQERQKKLEALTTPPPRSPVKRHLTRSGAPALSVMPLEEKCFVCGEKGTWSRGLCKVSTAEVEQKIAEVAEKTSNLDLKAQLAALFADGPLRAQESRYHVGCLSNLYRTVKHDETATPTETREKQSLRACEAIAFADVVSAIVGEVGEKGSNCIFPMSVICKSYQRRLAHIVGAAIESLPAVHSTRLREKIVESCPFLRLERPAHEYVFVQGGFAPVLVTELELGRDVIAFKRFVRELRTEMLDHPATFAGSLKREEQAAGTPATLSAVNMLLYGPSAADMDRATQPALSLTQLLQFNMLKRQPKGSQIRNVRTREPSLPVFLSLSTYARSRSKEAIAELHELGLGISATRVYEISSALCHLSVKRAEEEGFFCPADLRRGLFTIGALDNVDHNPTSSTSTGSFHGTGISIFQVPTRQCPGQPRLFETSYESLPQSTTDIPSLPDSYAVVPSAVLQTRQPAPSAAHPGTRDAMSTKGTVWVEREKEWLNYAREVVQGREHGLDLTWAAFHATNDPRDLDVLPIVNTLLPLFHEVAETPSMVKHGLNIVISITSMVNAGQTPVMCMDQPLYALGKILQWNWPETYGEHKIVLIMGGLHIEQAFLRLLGSFMEECGWAQIFAQAGVTSEVGAEGLLKVHHIKKSRASHEATAAALYTLLHDAHAELCDTNIPVTEWAEQQRESPTFIFWWTVLKLEMLLLGFVGALRSGCYDQYVSSIRDMLPLFFAWDKINYARWLSVHLKDLAELPLTAPDVASAFSKGFFSLPKTNDPFTRISPDQVHEQNNKIIKGQGGAIGLTEDRQSLLRWMLAGPEIQRLLDEFNPVKYTNSTEGLETRHDQYNSFQVSFKKQVHSLRSSFLERGNPFMETGPELINVHTRDVLGPDAVKALAQMESDGVAAFHTFVNERLTSNTRSVFDPIKKTNRKIFTSRTKNIQGKAVEIKSLQMDAQLFLRLYIMSEHRQLDLEVFFSFENQVCPPSVSKNGDLRLPENKSEILSLLVEGRAEPAAAPESRDCLIVDASILPHLFPPRTSNTFIDYWQKDLKPKLVRESVDLQKQRLDLAWDLYSPSSLKRT</sequence>
<evidence type="ECO:0000313" key="3">
    <source>
        <dbReference type="Proteomes" id="UP001219518"/>
    </source>
</evidence>
<feature type="region of interest" description="Disordered" evidence="1">
    <location>
        <begin position="125"/>
        <end position="148"/>
    </location>
</feature>